<sequence>MSLTIAEQRAAANLASTCIYVVSLDNTWTVQLGTEIPAMDSDAHRELIDVGIEMATALTFLHEQKPFLCRFADDFEESITSHGDFAEWGVASPEAVSGLLREAIEHLDSQAPEEIKGLLYKVEALRSGEATVGDLGPKTRGSLKMISGALTYGAGLAALLLGDDMVGGVIQHTCKKLGGTLFSQGLKEWRSSDASQTPSAPEGQVQGQTDGGTADGGTADGDTAPDGGATGQQPVGSSGDRPD</sequence>
<dbReference type="AlphaFoldDB" id="A0A7W7DHZ5"/>
<dbReference type="GeneID" id="95793080"/>
<evidence type="ECO:0000313" key="2">
    <source>
        <dbReference type="EMBL" id="MBB4711173.1"/>
    </source>
</evidence>
<name>A0A7W7DHZ5_9ACTN</name>
<accession>A0A7W7DHZ5</accession>
<dbReference type="EMBL" id="JACHMS010000001">
    <property type="protein sequence ID" value="MBB4711173.1"/>
    <property type="molecule type" value="Genomic_DNA"/>
</dbReference>
<dbReference type="RefSeq" id="WP_184907570.1">
    <property type="nucleotide sequence ID" value="NZ_JACHMS010000001.1"/>
</dbReference>
<dbReference type="Proteomes" id="UP000565089">
    <property type="component" value="Unassembled WGS sequence"/>
</dbReference>
<comment type="caution">
    <text evidence="2">The sequence shown here is derived from an EMBL/GenBank/DDBJ whole genome shotgun (WGS) entry which is preliminary data.</text>
</comment>
<feature type="region of interest" description="Disordered" evidence="1">
    <location>
        <begin position="188"/>
        <end position="243"/>
    </location>
</feature>
<feature type="compositionally biased region" description="Gly residues" evidence="1">
    <location>
        <begin position="209"/>
        <end position="219"/>
    </location>
</feature>
<reference evidence="2 3" key="1">
    <citation type="submission" date="2020-08" db="EMBL/GenBank/DDBJ databases">
        <title>Sequencing the genomes of 1000 actinobacteria strains.</title>
        <authorList>
            <person name="Klenk H.-P."/>
        </authorList>
    </citation>
    <scope>NUCLEOTIDE SEQUENCE [LARGE SCALE GENOMIC DNA]</scope>
    <source>
        <strain evidence="2 3">DSM 40483</strain>
    </source>
</reference>
<evidence type="ECO:0000256" key="1">
    <source>
        <dbReference type="SAM" id="MobiDB-lite"/>
    </source>
</evidence>
<evidence type="ECO:0000313" key="3">
    <source>
        <dbReference type="Proteomes" id="UP000565089"/>
    </source>
</evidence>
<protein>
    <submittedName>
        <fullName evidence="2">Uncharacterized protein</fullName>
    </submittedName>
</protein>
<gene>
    <name evidence="2" type="ORF">BJ965_001055</name>
</gene>
<keyword evidence="3" id="KW-1185">Reference proteome</keyword>
<organism evidence="2 3">
    <name type="scientific">Streptomyces luteogriseus</name>
    <dbReference type="NCBI Taxonomy" id="68233"/>
    <lineage>
        <taxon>Bacteria</taxon>
        <taxon>Bacillati</taxon>
        <taxon>Actinomycetota</taxon>
        <taxon>Actinomycetes</taxon>
        <taxon>Kitasatosporales</taxon>
        <taxon>Streptomycetaceae</taxon>
        <taxon>Streptomyces</taxon>
    </lineage>
</organism>
<proteinExistence type="predicted"/>